<sequence length="75" mass="8440">MWRAAHETSPPWPPVCSAPVRYTAAARHRLRAWCWPPPPLLDRTLAGSIGGTLAERWIFVTNLITILCFAARCQL</sequence>
<accession>A0A3S0Q1A9</accession>
<protein>
    <submittedName>
        <fullName evidence="1">Uncharacterized protein</fullName>
    </submittedName>
</protein>
<name>A0A3S0Q1A9_9GAMM</name>
<dbReference type="EMBL" id="RXHI01000011">
    <property type="protein sequence ID" value="RUA22692.1"/>
    <property type="molecule type" value="Genomic_DNA"/>
</dbReference>
<proteinExistence type="predicted"/>
<reference evidence="1" key="1">
    <citation type="submission" date="2018-12" db="EMBL/GenBank/DDBJ databases">
        <authorList>
            <person name="Jadhav K."/>
            <person name="Kushwaha B."/>
            <person name="Jadhav I."/>
        </authorList>
    </citation>
    <scope>NUCLEOTIDE SEQUENCE [LARGE SCALE GENOMIC DNA]</scope>
    <source>
        <strain evidence="1">SBS 10</strain>
    </source>
</reference>
<evidence type="ECO:0000313" key="1">
    <source>
        <dbReference type="EMBL" id="RUA22692.1"/>
    </source>
</evidence>
<organism evidence="1">
    <name type="scientific">Billgrantia gudaonensis</name>
    <dbReference type="NCBI Taxonomy" id="376427"/>
    <lineage>
        <taxon>Bacteria</taxon>
        <taxon>Pseudomonadati</taxon>
        <taxon>Pseudomonadota</taxon>
        <taxon>Gammaproteobacteria</taxon>
        <taxon>Oceanospirillales</taxon>
        <taxon>Halomonadaceae</taxon>
        <taxon>Billgrantia</taxon>
    </lineage>
</organism>
<gene>
    <name evidence="1" type="ORF">DSL92_04145</name>
</gene>
<comment type="caution">
    <text evidence="1">The sequence shown here is derived from an EMBL/GenBank/DDBJ whole genome shotgun (WGS) entry which is preliminary data.</text>
</comment>
<dbReference type="AlphaFoldDB" id="A0A3S0Q1A9"/>